<comment type="similarity">
    <text evidence="1 2">Belongs to the short-chain dehydrogenases/reductases (SDR) family.</text>
</comment>
<evidence type="ECO:0000256" key="2">
    <source>
        <dbReference type="RuleBase" id="RU000363"/>
    </source>
</evidence>
<dbReference type="FunFam" id="3.40.50.720:FF:000084">
    <property type="entry name" value="Short-chain dehydrogenase reductase"/>
    <property type="match status" value="1"/>
</dbReference>
<dbReference type="PANTHER" id="PTHR42879:SF2">
    <property type="entry name" value="3-OXOACYL-[ACYL-CARRIER-PROTEIN] REDUCTASE FABG"/>
    <property type="match status" value="1"/>
</dbReference>
<dbReference type="PANTHER" id="PTHR42879">
    <property type="entry name" value="3-OXOACYL-(ACYL-CARRIER-PROTEIN) REDUCTASE"/>
    <property type="match status" value="1"/>
</dbReference>
<name>A0A1H0IKT9_9GAMM</name>
<protein>
    <submittedName>
        <fullName evidence="3">2-deoxy-D-gluconate 3-dehydrogenase</fullName>
    </submittedName>
</protein>
<dbReference type="OrthoDB" id="9803333at2"/>
<dbReference type="EMBL" id="FNII01000020">
    <property type="protein sequence ID" value="SDO32003.1"/>
    <property type="molecule type" value="Genomic_DNA"/>
</dbReference>
<evidence type="ECO:0000313" key="3">
    <source>
        <dbReference type="EMBL" id="SDO32003.1"/>
    </source>
</evidence>
<keyword evidence="4" id="KW-1185">Reference proteome</keyword>
<sequence length="222" mass="23865">MTKIFSLEGKVAVVTGSSAGLGQGMAIGLAEAGADIIGIGSRRNQEDTKRAIENIGRKFYQIQADLSRQDQISRIVEESISKTGRVDILVNNAGVIRRNKAEEFTDEDWDVVVDVNLNAVFRLTRGIGAHMIENGSGKIINIASMLSFQGGLKVPAYAATKHAIAGLTKSFANEWAGKGLNVNAIAPGYMVTDNTAAIREDKERYNYITSSPNFSQGIIESG</sequence>
<dbReference type="Proteomes" id="UP000199677">
    <property type="component" value="Unassembled WGS sequence"/>
</dbReference>
<dbReference type="SUPFAM" id="SSF51735">
    <property type="entry name" value="NAD(P)-binding Rossmann-fold domains"/>
    <property type="match status" value="1"/>
</dbReference>
<dbReference type="InterPro" id="IPR050259">
    <property type="entry name" value="SDR"/>
</dbReference>
<dbReference type="PRINTS" id="PR00080">
    <property type="entry name" value="SDRFAMILY"/>
</dbReference>
<dbReference type="PRINTS" id="PR00081">
    <property type="entry name" value="GDHRDH"/>
</dbReference>
<dbReference type="Pfam" id="PF00106">
    <property type="entry name" value="adh_short"/>
    <property type="match status" value="1"/>
</dbReference>
<dbReference type="InterPro" id="IPR020904">
    <property type="entry name" value="Sc_DH/Rdtase_CS"/>
</dbReference>
<dbReference type="Gene3D" id="3.40.50.720">
    <property type="entry name" value="NAD(P)-binding Rossmann-like Domain"/>
    <property type="match status" value="1"/>
</dbReference>
<accession>A0A1H0IKT9</accession>
<dbReference type="PROSITE" id="PS00061">
    <property type="entry name" value="ADH_SHORT"/>
    <property type="match status" value="1"/>
</dbReference>
<dbReference type="InterPro" id="IPR036291">
    <property type="entry name" value="NAD(P)-bd_dom_sf"/>
</dbReference>
<proteinExistence type="inferred from homology"/>
<dbReference type="RefSeq" id="WP_089708007.1">
    <property type="nucleotide sequence ID" value="NZ_FNII01000020.1"/>
</dbReference>
<gene>
    <name evidence="3" type="ORF">SAMN04487951_12055</name>
</gene>
<evidence type="ECO:0000256" key="1">
    <source>
        <dbReference type="ARBA" id="ARBA00006484"/>
    </source>
</evidence>
<reference evidence="4" key="1">
    <citation type="submission" date="2016-10" db="EMBL/GenBank/DDBJ databases">
        <authorList>
            <person name="Varghese N."/>
            <person name="Submissions S."/>
        </authorList>
    </citation>
    <scope>NUCLEOTIDE SEQUENCE [LARGE SCALE GENOMIC DNA]</scope>
    <source>
        <strain evidence="4">CGMCC 1.6494</strain>
    </source>
</reference>
<organism evidence="3 4">
    <name type="scientific">Vreelandella arcis</name>
    <dbReference type="NCBI Taxonomy" id="416873"/>
    <lineage>
        <taxon>Bacteria</taxon>
        <taxon>Pseudomonadati</taxon>
        <taxon>Pseudomonadota</taxon>
        <taxon>Gammaproteobacteria</taxon>
        <taxon>Oceanospirillales</taxon>
        <taxon>Halomonadaceae</taxon>
        <taxon>Vreelandella</taxon>
    </lineage>
</organism>
<dbReference type="AlphaFoldDB" id="A0A1H0IKT9"/>
<evidence type="ECO:0000313" key="4">
    <source>
        <dbReference type="Proteomes" id="UP000199677"/>
    </source>
</evidence>
<dbReference type="STRING" id="416873.SAMN04487951_12055"/>
<dbReference type="InterPro" id="IPR002347">
    <property type="entry name" value="SDR_fam"/>
</dbReference>
<dbReference type="GO" id="GO:0032787">
    <property type="term" value="P:monocarboxylic acid metabolic process"/>
    <property type="evidence" value="ECO:0007669"/>
    <property type="project" value="UniProtKB-ARBA"/>
</dbReference>